<dbReference type="GO" id="GO:0004222">
    <property type="term" value="F:metalloendopeptidase activity"/>
    <property type="evidence" value="ECO:0007669"/>
    <property type="project" value="InterPro"/>
</dbReference>
<dbReference type="GO" id="GO:0008270">
    <property type="term" value="F:zinc ion binding"/>
    <property type="evidence" value="ECO:0007669"/>
    <property type="project" value="InterPro"/>
</dbReference>
<dbReference type="Proteomes" id="UP000485569">
    <property type="component" value="Unassembled WGS sequence"/>
</dbReference>
<gene>
    <name evidence="3" type="ORF">BWY41_01408</name>
</gene>
<dbReference type="AlphaFoldDB" id="A0A1V5SQX3"/>
<dbReference type="InterPro" id="IPR012314">
    <property type="entry name" value="Pept_M12B_GON-ADAMTSs"/>
</dbReference>
<evidence type="ECO:0000256" key="1">
    <source>
        <dbReference type="ARBA" id="ARBA00022723"/>
    </source>
</evidence>
<evidence type="ECO:0000313" key="3">
    <source>
        <dbReference type="EMBL" id="OQA56885.1"/>
    </source>
</evidence>
<name>A0A1V5SQX3_9BACT</name>
<proteinExistence type="predicted"/>
<keyword evidence="1" id="KW-0479">Metal-binding</keyword>
<dbReference type="InterPro" id="IPR024227">
    <property type="entry name" value="DUF3795"/>
</dbReference>
<dbReference type="EMBL" id="MWBQ01000104">
    <property type="protein sequence ID" value="OQA56885.1"/>
    <property type="molecule type" value="Genomic_DNA"/>
</dbReference>
<reference evidence="3" key="1">
    <citation type="submission" date="2017-02" db="EMBL/GenBank/DDBJ databases">
        <title>Delving into the versatile metabolic prowess of the omnipresent phylum Bacteroidetes.</title>
        <authorList>
            <person name="Nobu M.K."/>
            <person name="Mei R."/>
            <person name="Narihiro T."/>
            <person name="Kuroda K."/>
            <person name="Liu W.-T."/>
        </authorList>
    </citation>
    <scope>NUCLEOTIDE SEQUENCE</scope>
    <source>
        <strain evidence="3">ADurb.Bin276</strain>
    </source>
</reference>
<comment type="caution">
    <text evidence="3">The sequence shown here is derived from an EMBL/GenBank/DDBJ whole genome shotgun (WGS) entry which is preliminary data.</text>
</comment>
<protein>
    <recommendedName>
        <fullName evidence="2">GON domain-containing protein</fullName>
    </recommendedName>
</protein>
<organism evidence="3">
    <name type="scientific">Candidatus Atribacter allofermentans</name>
    <dbReference type="NCBI Taxonomy" id="1852833"/>
    <lineage>
        <taxon>Bacteria</taxon>
        <taxon>Pseudomonadati</taxon>
        <taxon>Atribacterota</taxon>
        <taxon>Atribacteria</taxon>
        <taxon>Atribacterales</taxon>
        <taxon>Atribacteraceae</taxon>
        <taxon>Atribacter</taxon>
    </lineage>
</organism>
<evidence type="ECO:0000259" key="2">
    <source>
        <dbReference type="PROSITE" id="PS51046"/>
    </source>
</evidence>
<sequence>MQDTKLLGACGLYCGACYHYLAFLPGNEHLLEKYRQRGRELEKCDGCRSTANTEHCAQCTLKSCANLQGVLHCGLCPSYPCEELKKFQHDGRLHHIVVLDNIEHLKKIEPEKWLLEQSHRWQCRCGRRFSWYDENCFDCSSPLPSYGFRKFS</sequence>
<dbReference type="PROSITE" id="PS51046">
    <property type="entry name" value="GON"/>
    <property type="match status" value="1"/>
</dbReference>
<accession>A0A1V5SQX3</accession>
<dbReference type="Pfam" id="PF12675">
    <property type="entry name" value="DUF3795"/>
    <property type="match status" value="1"/>
</dbReference>
<feature type="domain" description="GON" evidence="2">
    <location>
        <begin position="1"/>
        <end position="30"/>
    </location>
</feature>